<dbReference type="InterPro" id="IPR033399">
    <property type="entry name" value="TP_0789-like"/>
</dbReference>
<dbReference type="CDD" id="cd16329">
    <property type="entry name" value="LolA_like"/>
    <property type="match status" value="1"/>
</dbReference>
<keyword evidence="3" id="KW-0449">Lipoprotein</keyword>
<name>A0A1W1DJG8_9ZZZZ</name>
<dbReference type="Gene3D" id="2.50.20.10">
    <property type="entry name" value="Lipoprotein localisation LolA/LolB/LppX"/>
    <property type="match status" value="1"/>
</dbReference>
<accession>A0A1W1DJG8</accession>
<sequence>MNNRLLIALIALSVLLGTSSAFAGESARSIMEKADARDDGASLISTMQMTLIDKKGKKRTRQLRTFAKDVDANTEHKTIFFLSPSDVKNTAFLTYDYSGDDKDDDQWMYLPALKKTKRIPASDKDAAFMGSDFSYSDMTDKELDDYTFKLLKEATIKRKGGNEKVWVIESTPVSQAVIDETGYTKSILYVRKDNYVLTRAKFYLKKAKRIKYMDVRKLEEIDGIWVAMTTTMTTKQGKRTLHKTVLSNSNVEINQDISDDMFTIRTIEKGL</sequence>
<proteinExistence type="predicted"/>
<evidence type="ECO:0000259" key="1">
    <source>
        <dbReference type="Pfam" id="PF17131"/>
    </source>
</evidence>
<dbReference type="EMBL" id="FPHS01000185">
    <property type="protein sequence ID" value="SFV79348.1"/>
    <property type="molecule type" value="Genomic_DNA"/>
</dbReference>
<dbReference type="Pfam" id="PF17131">
    <property type="entry name" value="LolA_like"/>
    <property type="match status" value="1"/>
</dbReference>
<dbReference type="EMBL" id="FPHV01000066">
    <property type="protein sequence ID" value="SFV81462.1"/>
    <property type="molecule type" value="Genomic_DNA"/>
</dbReference>
<reference evidence="3" key="1">
    <citation type="submission" date="2016-10" db="EMBL/GenBank/DDBJ databases">
        <authorList>
            <person name="de Groot N.N."/>
        </authorList>
    </citation>
    <scope>NUCLEOTIDE SEQUENCE</scope>
</reference>
<evidence type="ECO:0000313" key="3">
    <source>
        <dbReference type="EMBL" id="SFV81462.1"/>
    </source>
</evidence>
<gene>
    <name evidence="2" type="ORF">MNB_SUP05-11-144</name>
    <name evidence="3" type="ORF">MNB_SUP05-6-641</name>
</gene>
<protein>
    <submittedName>
        <fullName evidence="3">Outer membrane lipoprotein-sorting protein</fullName>
    </submittedName>
</protein>
<evidence type="ECO:0000313" key="2">
    <source>
        <dbReference type="EMBL" id="SFV79348.1"/>
    </source>
</evidence>
<organism evidence="3">
    <name type="scientific">hydrothermal vent metagenome</name>
    <dbReference type="NCBI Taxonomy" id="652676"/>
    <lineage>
        <taxon>unclassified sequences</taxon>
        <taxon>metagenomes</taxon>
        <taxon>ecological metagenomes</taxon>
    </lineage>
</organism>
<feature type="domain" description="Uncharacterized protein TP-0789" evidence="1">
    <location>
        <begin position="75"/>
        <end position="268"/>
    </location>
</feature>
<dbReference type="AlphaFoldDB" id="A0A1W1DJG8"/>